<dbReference type="SUPFAM" id="SSF53448">
    <property type="entry name" value="Nucleotide-diphospho-sugar transferases"/>
    <property type="match status" value="1"/>
</dbReference>
<dbReference type="PANTHER" id="PTHR21461:SF69">
    <property type="entry name" value="GLYCOSYLTRANSFERASE FAMILY 92 PROTEIN"/>
    <property type="match status" value="1"/>
</dbReference>
<evidence type="ECO:0000256" key="3">
    <source>
        <dbReference type="ARBA" id="ARBA00022989"/>
    </source>
</evidence>
<dbReference type="Proteomes" id="UP000077786">
    <property type="component" value="Unassembled WGS sequence"/>
</dbReference>
<feature type="domain" description="F5/8 type C" evidence="4">
    <location>
        <begin position="330"/>
        <end position="479"/>
    </location>
</feature>
<organism evidence="5 6">
    <name type="scientific">Gluconobacter cerinus</name>
    <dbReference type="NCBI Taxonomy" id="38307"/>
    <lineage>
        <taxon>Bacteria</taxon>
        <taxon>Pseudomonadati</taxon>
        <taxon>Pseudomonadota</taxon>
        <taxon>Alphaproteobacteria</taxon>
        <taxon>Acetobacterales</taxon>
        <taxon>Acetobacteraceae</taxon>
        <taxon>Gluconobacter</taxon>
    </lineage>
</organism>
<evidence type="ECO:0000313" key="5">
    <source>
        <dbReference type="EMBL" id="OAJ66561.1"/>
    </source>
</evidence>
<evidence type="ECO:0000259" key="4">
    <source>
        <dbReference type="PROSITE" id="PS50022"/>
    </source>
</evidence>
<dbReference type="GO" id="GO:0016757">
    <property type="term" value="F:glycosyltransferase activity"/>
    <property type="evidence" value="ECO:0007669"/>
    <property type="project" value="TreeGrafter"/>
</dbReference>
<sequence length="481" mass="55195">MALTKRDNPPYAGSMDSWTAYGTAPREVIAGGGQRPAPKHQFSLVTTVRWETPYILEWLTYHFSIGFEHVYIYCNDDDPKELYNEVLPLTVGPNPKVTFVHYGVVGAQFQMFFHYLRHYSTETEWHMFLDVDEFLCLRDCDNIEKFLGKFPQNDAIYFNWSFFGNNGHKIRPKGFVLTNYTRRENGATPFTKILVRSAAVPYQVIFENPHEAIHHNLLTVAPDLRATNVLGETMLGYYENFPENAWAYLKENERNHSIMDIAFIAHYNIKSEQDFEIRAKRSVVGNFSGQNTWKLMTQSERENFFSMTNAVHDTYLADYWKKLSDAEVTCVFPISTWPLVSEGCSATQSSALLDISPEDDAEGPLSGQIGNFPAHHTTEEKDPWWQVDLQEEVSVHEVRLFNRLDTALERANNLAISVSVDGEAWAEVHRKEDGQIFGGADGSPYIWLTPEGIRARFVRITILGERTYLHFSQIQVYGLPD</sequence>
<keyword evidence="2" id="KW-0812">Transmembrane</keyword>
<dbReference type="PATRIC" id="fig|38307.3.peg.2811"/>
<comment type="caution">
    <text evidence="5">The sequence shown here is derived from an EMBL/GenBank/DDBJ whole genome shotgun (WGS) entry which is preliminary data.</text>
</comment>
<dbReference type="PANTHER" id="PTHR21461">
    <property type="entry name" value="GLYCOSYLTRANSFERASE FAMILY 92 PROTEIN"/>
    <property type="match status" value="1"/>
</dbReference>
<dbReference type="InterPro" id="IPR000421">
    <property type="entry name" value="FA58C"/>
</dbReference>
<dbReference type="SUPFAM" id="SSF49785">
    <property type="entry name" value="Galactose-binding domain-like"/>
    <property type="match status" value="1"/>
</dbReference>
<evidence type="ECO:0000256" key="1">
    <source>
        <dbReference type="ARBA" id="ARBA00004167"/>
    </source>
</evidence>
<protein>
    <submittedName>
        <fullName evidence="5">Fucolectin tachylectin-4 pentraxin-1</fullName>
    </submittedName>
</protein>
<dbReference type="Pfam" id="PF13704">
    <property type="entry name" value="Glyco_tranf_2_4"/>
    <property type="match status" value="1"/>
</dbReference>
<gene>
    <name evidence="5" type="ORF">A0123_02693</name>
</gene>
<dbReference type="Pfam" id="PF00754">
    <property type="entry name" value="F5_F8_type_C"/>
    <property type="match status" value="1"/>
</dbReference>
<dbReference type="GO" id="GO:0016020">
    <property type="term" value="C:membrane"/>
    <property type="evidence" value="ECO:0007669"/>
    <property type="project" value="UniProtKB-SubCell"/>
</dbReference>
<dbReference type="InterPro" id="IPR008979">
    <property type="entry name" value="Galactose-bd-like_sf"/>
</dbReference>
<dbReference type="PROSITE" id="PS50022">
    <property type="entry name" value="FA58C_3"/>
    <property type="match status" value="1"/>
</dbReference>
<evidence type="ECO:0000256" key="2">
    <source>
        <dbReference type="ARBA" id="ARBA00022692"/>
    </source>
</evidence>
<evidence type="ECO:0000313" key="6">
    <source>
        <dbReference type="Proteomes" id="UP000077786"/>
    </source>
</evidence>
<reference evidence="5 6" key="1">
    <citation type="submission" date="2016-03" db="EMBL/GenBank/DDBJ databases">
        <title>Draft genome sequence of Gluconobacter cerinus strain CECT 9110.</title>
        <authorList>
            <person name="Sainz F."/>
            <person name="Mas A."/>
            <person name="Torija M.J."/>
        </authorList>
    </citation>
    <scope>NUCLEOTIDE SEQUENCE [LARGE SCALE GENOMIC DNA]</scope>
    <source>
        <strain evidence="5 6">CECT 9110</strain>
    </source>
</reference>
<keyword evidence="3" id="KW-1133">Transmembrane helix</keyword>
<accession>A0A1B6VH58</accession>
<dbReference type="EMBL" id="LUTU01000014">
    <property type="protein sequence ID" value="OAJ66561.1"/>
    <property type="molecule type" value="Genomic_DNA"/>
</dbReference>
<proteinExistence type="predicted"/>
<dbReference type="Gene3D" id="2.60.120.260">
    <property type="entry name" value="Galactose-binding domain-like"/>
    <property type="match status" value="1"/>
</dbReference>
<name>A0A1B6VH58_9PROT</name>
<dbReference type="InterPro" id="IPR029044">
    <property type="entry name" value="Nucleotide-diphossugar_trans"/>
</dbReference>
<keyword evidence="3" id="KW-0472">Membrane</keyword>
<comment type="subcellular location">
    <subcellularLocation>
        <location evidence="1">Membrane</location>
        <topology evidence="1">Single-pass membrane protein</topology>
    </subcellularLocation>
</comment>
<dbReference type="GO" id="GO:0005737">
    <property type="term" value="C:cytoplasm"/>
    <property type="evidence" value="ECO:0007669"/>
    <property type="project" value="TreeGrafter"/>
</dbReference>
<dbReference type="AlphaFoldDB" id="A0A1B6VH58"/>